<gene>
    <name evidence="17" type="ORF">HJG60_006737</name>
</gene>
<feature type="disulfide bond" evidence="15">
    <location>
        <begin position="48"/>
        <end position="85"/>
    </location>
</feature>
<evidence type="ECO:0000256" key="10">
    <source>
        <dbReference type="ARBA" id="ARBA00023157"/>
    </source>
</evidence>
<dbReference type="PANTHER" id="PTHR47401">
    <property type="entry name" value="INTERLEUKIN-4"/>
    <property type="match status" value="1"/>
</dbReference>
<sequence>MGLPAHLIPVLVCLLACSSNFIHGRNFNIPLQETIKTLNILMGKDPPCMELPIADVLAAPKNMTEKETFCRVAVVLRQVYMHHNCEETNRSLRKLDRNLNGMANKITCSVNEVRMSTLRDFLERLRRMMQQKYARG</sequence>
<keyword evidence="10 15" id="KW-1015">Disulfide bond</keyword>
<dbReference type="Proteomes" id="UP000664940">
    <property type="component" value="Unassembled WGS sequence"/>
</dbReference>
<dbReference type="SUPFAM" id="SSF47266">
    <property type="entry name" value="4-helical cytokines"/>
    <property type="match status" value="1"/>
</dbReference>
<dbReference type="GO" id="GO:0045893">
    <property type="term" value="P:positive regulation of DNA-templated transcription"/>
    <property type="evidence" value="ECO:0007669"/>
    <property type="project" value="TreeGrafter"/>
</dbReference>
<dbReference type="AlphaFoldDB" id="A0A833YST8"/>
<dbReference type="GO" id="GO:0051239">
    <property type="term" value="P:regulation of multicellular organismal process"/>
    <property type="evidence" value="ECO:0007669"/>
    <property type="project" value="UniProtKB-ARBA"/>
</dbReference>
<comment type="subcellular location">
    <subcellularLocation>
        <location evidence="2 14">Secreted</location>
    </subcellularLocation>
</comment>
<dbReference type="Gene3D" id="1.20.1250.10">
    <property type="match status" value="1"/>
</dbReference>
<evidence type="ECO:0000256" key="14">
    <source>
        <dbReference type="PIRNR" id="PIRNR001941"/>
    </source>
</evidence>
<keyword evidence="5 14" id="KW-0202">Cytokine</keyword>
<reference evidence="17 18" key="1">
    <citation type="journal article" date="2020" name="Nature">
        <title>Six reference-quality genomes reveal evolution of bat adaptations.</title>
        <authorList>
            <person name="Jebb D."/>
            <person name="Huang Z."/>
            <person name="Pippel M."/>
            <person name="Hughes G.M."/>
            <person name="Lavrichenko K."/>
            <person name="Devanna P."/>
            <person name="Winkler S."/>
            <person name="Jermiin L.S."/>
            <person name="Skirmuntt E.C."/>
            <person name="Katzourakis A."/>
            <person name="Burkitt-Gray L."/>
            <person name="Ray D.A."/>
            <person name="Sullivan K.A.M."/>
            <person name="Roscito J.G."/>
            <person name="Kirilenko B.M."/>
            <person name="Davalos L.M."/>
            <person name="Corthals A.P."/>
            <person name="Power M.L."/>
            <person name="Jones G."/>
            <person name="Ransome R.D."/>
            <person name="Dechmann D.K.N."/>
            <person name="Locatelli A.G."/>
            <person name="Puechmaille S.J."/>
            <person name="Fedrigo O."/>
            <person name="Jarvis E.D."/>
            <person name="Hiller M."/>
            <person name="Vernes S.C."/>
            <person name="Myers E.W."/>
            <person name="Teeling E.C."/>
        </authorList>
    </citation>
    <scope>NUCLEOTIDE SEQUENCE [LARGE SCALE GENOMIC DNA]</scope>
    <source>
        <strain evidence="17">Bat1K_MPI-CBG_1</strain>
    </source>
</reference>
<evidence type="ECO:0000256" key="16">
    <source>
        <dbReference type="SAM" id="SignalP"/>
    </source>
</evidence>
<accession>A0A833YST8</accession>
<dbReference type="FunFam" id="1.20.1250.10:FF:000014">
    <property type="entry name" value="Interleukin-4"/>
    <property type="match status" value="1"/>
</dbReference>
<dbReference type="InterPro" id="IPR002354">
    <property type="entry name" value="IL-4"/>
</dbReference>
<organism evidence="17 18">
    <name type="scientific">Phyllostomus discolor</name>
    <name type="common">pale spear-nosed bat</name>
    <dbReference type="NCBI Taxonomy" id="89673"/>
    <lineage>
        <taxon>Eukaryota</taxon>
        <taxon>Metazoa</taxon>
        <taxon>Chordata</taxon>
        <taxon>Craniata</taxon>
        <taxon>Vertebrata</taxon>
        <taxon>Euteleostomi</taxon>
        <taxon>Mammalia</taxon>
        <taxon>Eutheria</taxon>
        <taxon>Laurasiatheria</taxon>
        <taxon>Chiroptera</taxon>
        <taxon>Yangochiroptera</taxon>
        <taxon>Phyllostomidae</taxon>
        <taxon>Phyllostominae</taxon>
        <taxon>Phyllostomus</taxon>
    </lineage>
</organism>
<evidence type="ECO:0000256" key="3">
    <source>
        <dbReference type="ARBA" id="ARBA00009855"/>
    </source>
</evidence>
<evidence type="ECO:0000256" key="5">
    <source>
        <dbReference type="ARBA" id="ARBA00022514"/>
    </source>
</evidence>
<comment type="similarity">
    <text evidence="3 14">Belongs to the IL-4/IL-13 family.</text>
</comment>
<dbReference type="SMART" id="SM00190">
    <property type="entry name" value="IL4_13"/>
    <property type="match status" value="1"/>
</dbReference>
<dbReference type="GO" id="GO:0005615">
    <property type="term" value="C:extracellular space"/>
    <property type="evidence" value="ECO:0007669"/>
    <property type="project" value="UniProtKB-UniRule"/>
</dbReference>
<feature type="disulfide bond" evidence="15">
    <location>
        <begin position="70"/>
        <end position="108"/>
    </location>
</feature>
<proteinExistence type="inferred from homology"/>
<dbReference type="GO" id="GO:0050728">
    <property type="term" value="P:negative regulation of inflammatory response"/>
    <property type="evidence" value="ECO:0007669"/>
    <property type="project" value="TreeGrafter"/>
</dbReference>
<dbReference type="GO" id="GO:0010628">
    <property type="term" value="P:positive regulation of gene expression"/>
    <property type="evidence" value="ECO:0007669"/>
    <property type="project" value="UniProtKB-ARBA"/>
</dbReference>
<dbReference type="InterPro" id="IPR001325">
    <property type="entry name" value="IL-4/IL-13"/>
</dbReference>
<dbReference type="GO" id="GO:0008083">
    <property type="term" value="F:growth factor activity"/>
    <property type="evidence" value="ECO:0007669"/>
    <property type="project" value="UniProtKB-KW"/>
</dbReference>
<dbReference type="PIRSF" id="PIRSF001941">
    <property type="entry name" value="Interleukin_4"/>
    <property type="match status" value="1"/>
</dbReference>
<evidence type="ECO:0000256" key="13">
    <source>
        <dbReference type="ARBA" id="ARBA00031287"/>
    </source>
</evidence>
<keyword evidence="11" id="KW-0325">Glycoprotein</keyword>
<comment type="caution">
    <text evidence="17">The sequence shown here is derived from an EMBL/GenBank/DDBJ whole genome shotgun (WGS) entry which is preliminary data.</text>
</comment>
<evidence type="ECO:0000256" key="7">
    <source>
        <dbReference type="ARBA" id="ARBA00022729"/>
    </source>
</evidence>
<keyword evidence="7 16" id="KW-0732">Signal</keyword>
<evidence type="ECO:0000256" key="4">
    <source>
        <dbReference type="ARBA" id="ARBA00019467"/>
    </source>
</evidence>
<evidence type="ECO:0000256" key="1">
    <source>
        <dbReference type="ARBA" id="ARBA00003994"/>
    </source>
</evidence>
<dbReference type="GO" id="GO:0050776">
    <property type="term" value="P:regulation of immune response"/>
    <property type="evidence" value="ECO:0007669"/>
    <property type="project" value="TreeGrafter"/>
</dbReference>
<dbReference type="InterPro" id="IPR009079">
    <property type="entry name" value="4_helix_cytokine-like_core"/>
</dbReference>
<protein>
    <recommendedName>
        <fullName evidence="4 14">Interleukin-4</fullName>
        <shortName evidence="14">IL-4</shortName>
    </recommendedName>
    <alternativeName>
        <fullName evidence="13 14">B-cell stimulatory factor 1</fullName>
    </alternativeName>
    <alternativeName>
        <fullName evidence="12 14">Lymphocyte stimulatory factor 1</fullName>
    </alternativeName>
</protein>
<keyword evidence="9 14" id="KW-0339">Growth factor</keyword>
<evidence type="ECO:0000256" key="8">
    <source>
        <dbReference type="ARBA" id="ARBA00022936"/>
    </source>
</evidence>
<evidence type="ECO:0000313" key="17">
    <source>
        <dbReference type="EMBL" id="KAF6081480.1"/>
    </source>
</evidence>
<dbReference type="PRINTS" id="PR00431">
    <property type="entry name" value="INTERLEUKIN4"/>
</dbReference>
<evidence type="ECO:0000256" key="11">
    <source>
        <dbReference type="ARBA" id="ARBA00023180"/>
    </source>
</evidence>
<evidence type="ECO:0000256" key="9">
    <source>
        <dbReference type="ARBA" id="ARBA00023030"/>
    </source>
</evidence>
<keyword evidence="8 14" id="KW-0075">B-cell activation</keyword>
<dbReference type="GO" id="GO:0035771">
    <property type="term" value="P:interleukin-4-mediated signaling pathway"/>
    <property type="evidence" value="ECO:0007669"/>
    <property type="project" value="TreeGrafter"/>
</dbReference>
<name>A0A833YST8_9CHIR</name>
<evidence type="ECO:0000256" key="6">
    <source>
        <dbReference type="ARBA" id="ARBA00022525"/>
    </source>
</evidence>
<evidence type="ECO:0000256" key="2">
    <source>
        <dbReference type="ARBA" id="ARBA00004613"/>
    </source>
</evidence>
<dbReference type="Pfam" id="PF00727">
    <property type="entry name" value="IL4"/>
    <property type="match status" value="1"/>
</dbReference>
<dbReference type="GO" id="GO:0005125">
    <property type="term" value="F:cytokine activity"/>
    <property type="evidence" value="ECO:0007669"/>
    <property type="project" value="UniProtKB-KW"/>
</dbReference>
<dbReference type="GO" id="GO:0005136">
    <property type="term" value="F:interleukin-4 receptor binding"/>
    <property type="evidence" value="ECO:0007669"/>
    <property type="project" value="InterPro"/>
</dbReference>
<dbReference type="GO" id="GO:0042113">
    <property type="term" value="P:B cell activation"/>
    <property type="evidence" value="ECO:0007669"/>
    <property type="project" value="UniProtKB-UniRule"/>
</dbReference>
<comment type="function">
    <text evidence="1">Participates in at least several B-cell activation processes as well as of other cell types. It is a costimulator of DNA-synthesis. It induces the expression of class II MHC molecules on resting B-cells. It enhances both secretion and cell surface expression of IgE and IgG1. It also regulates the expression of the low affinity Fc receptor for IgE (CD23) on both lymphocytes and monocytes. Positively regulates IL31RA expression in macrophages. Stimulates autophagy in dendritic cells by interfering with mTORC1 signaling and through the induction of RUFY4.</text>
</comment>
<keyword evidence="6 14" id="KW-0964">Secreted</keyword>
<evidence type="ECO:0000256" key="12">
    <source>
        <dbReference type="ARBA" id="ARBA00030247"/>
    </source>
</evidence>
<feature type="chain" id="PRO_5032632199" description="Interleukin-4" evidence="16">
    <location>
        <begin position="25"/>
        <end position="136"/>
    </location>
</feature>
<dbReference type="GO" id="GO:0006955">
    <property type="term" value="P:immune response"/>
    <property type="evidence" value="ECO:0007669"/>
    <property type="project" value="InterPro"/>
</dbReference>
<feature type="signal peptide" evidence="16">
    <location>
        <begin position="1"/>
        <end position="24"/>
    </location>
</feature>
<dbReference type="PANTHER" id="PTHR47401:SF1">
    <property type="entry name" value="INTERLEUKIN-4"/>
    <property type="match status" value="1"/>
</dbReference>
<evidence type="ECO:0000313" key="18">
    <source>
        <dbReference type="Proteomes" id="UP000664940"/>
    </source>
</evidence>
<evidence type="ECO:0000256" key="15">
    <source>
        <dbReference type="PIRSR" id="PIRSR001941-1"/>
    </source>
</evidence>
<dbReference type="EMBL" id="JABVXQ010000013">
    <property type="protein sequence ID" value="KAF6081480.1"/>
    <property type="molecule type" value="Genomic_DNA"/>
</dbReference>